<accession>A0AAD7CSF9</accession>
<organism evidence="1 2">
    <name type="scientific">Mycena rosella</name>
    <name type="common">Pink bonnet</name>
    <name type="synonym">Agaricus rosellus</name>
    <dbReference type="NCBI Taxonomy" id="1033263"/>
    <lineage>
        <taxon>Eukaryota</taxon>
        <taxon>Fungi</taxon>
        <taxon>Dikarya</taxon>
        <taxon>Basidiomycota</taxon>
        <taxon>Agaricomycotina</taxon>
        <taxon>Agaricomycetes</taxon>
        <taxon>Agaricomycetidae</taxon>
        <taxon>Agaricales</taxon>
        <taxon>Marasmiineae</taxon>
        <taxon>Mycenaceae</taxon>
        <taxon>Mycena</taxon>
    </lineage>
</organism>
<protein>
    <submittedName>
        <fullName evidence="1">Uncharacterized protein</fullName>
    </submittedName>
</protein>
<dbReference type="AlphaFoldDB" id="A0AAD7CSF9"/>
<keyword evidence="2" id="KW-1185">Reference proteome</keyword>
<name>A0AAD7CSF9_MYCRO</name>
<comment type="caution">
    <text evidence="1">The sequence shown here is derived from an EMBL/GenBank/DDBJ whole genome shotgun (WGS) entry which is preliminary data.</text>
</comment>
<proteinExistence type="predicted"/>
<gene>
    <name evidence="1" type="ORF">B0H17DRAFT_1213424</name>
</gene>
<sequence length="212" mass="23638">MTTGKRHRANARFRRRRKSRPKLSYKFKALTVVPIVPAHPDFCFEGNPTAHQVRLTPVHFNIWGAAILAKMDGVDIQTPPPPEEEKMFWPVQKHTGGEPDDIAMLARRRVAANRSQSSPNVTINNDYAGLATLLQPLFNYTPSSITRPTPTTPANVSYSNISASPAKPARMTMIAFCTAFDLSDDIVQRLVPLEMDGPHLLDFIEIVFSIST</sequence>
<evidence type="ECO:0000313" key="2">
    <source>
        <dbReference type="Proteomes" id="UP001221757"/>
    </source>
</evidence>
<evidence type="ECO:0000313" key="1">
    <source>
        <dbReference type="EMBL" id="KAJ7657574.1"/>
    </source>
</evidence>
<reference evidence="1" key="1">
    <citation type="submission" date="2023-03" db="EMBL/GenBank/DDBJ databases">
        <title>Massive genome expansion in bonnet fungi (Mycena s.s.) driven by repeated elements and novel gene families across ecological guilds.</title>
        <authorList>
            <consortium name="Lawrence Berkeley National Laboratory"/>
            <person name="Harder C.B."/>
            <person name="Miyauchi S."/>
            <person name="Viragh M."/>
            <person name="Kuo A."/>
            <person name="Thoen E."/>
            <person name="Andreopoulos B."/>
            <person name="Lu D."/>
            <person name="Skrede I."/>
            <person name="Drula E."/>
            <person name="Henrissat B."/>
            <person name="Morin E."/>
            <person name="Kohler A."/>
            <person name="Barry K."/>
            <person name="LaButti K."/>
            <person name="Morin E."/>
            <person name="Salamov A."/>
            <person name="Lipzen A."/>
            <person name="Mereny Z."/>
            <person name="Hegedus B."/>
            <person name="Baldrian P."/>
            <person name="Stursova M."/>
            <person name="Weitz H."/>
            <person name="Taylor A."/>
            <person name="Grigoriev I.V."/>
            <person name="Nagy L.G."/>
            <person name="Martin F."/>
            <person name="Kauserud H."/>
        </authorList>
    </citation>
    <scope>NUCLEOTIDE SEQUENCE</scope>
    <source>
        <strain evidence="1">CBHHK067</strain>
    </source>
</reference>
<dbReference type="EMBL" id="JARKIE010000287">
    <property type="protein sequence ID" value="KAJ7657574.1"/>
    <property type="molecule type" value="Genomic_DNA"/>
</dbReference>
<dbReference type="Proteomes" id="UP001221757">
    <property type="component" value="Unassembled WGS sequence"/>
</dbReference>